<sequence>MISESDKFLFRNAIDKKIPIDKDADKGIESNKANRNRLFDSYSYLSEPNLRGSEPVSYSQSGVSPKTIKKMKQGNLDRPPSIDLHGQTIKEACRSLSNFIHYHQDEKFIHIVHGKGFHSEQGLSILKSQVVYYLNQHPQVLAFCSCPQNSGGTGAVFVYLKY</sequence>
<gene>
    <name evidence="2" type="ORF">METZ01_LOCUS134139</name>
</gene>
<dbReference type="PANTHER" id="PTHR35562:SF2">
    <property type="entry name" value="DNA ENDONUCLEASE SMRA-RELATED"/>
    <property type="match status" value="1"/>
</dbReference>
<dbReference type="InterPro" id="IPR036063">
    <property type="entry name" value="Smr_dom_sf"/>
</dbReference>
<evidence type="ECO:0000259" key="1">
    <source>
        <dbReference type="PROSITE" id="PS50828"/>
    </source>
</evidence>
<dbReference type="SUPFAM" id="SSF160443">
    <property type="entry name" value="SMR domain-like"/>
    <property type="match status" value="1"/>
</dbReference>
<feature type="domain" description="Smr" evidence="1">
    <location>
        <begin position="82"/>
        <end position="161"/>
    </location>
</feature>
<dbReference type="Pfam" id="PF01713">
    <property type="entry name" value="Smr"/>
    <property type="match status" value="1"/>
</dbReference>
<organism evidence="2">
    <name type="scientific">marine metagenome</name>
    <dbReference type="NCBI Taxonomy" id="408172"/>
    <lineage>
        <taxon>unclassified sequences</taxon>
        <taxon>metagenomes</taxon>
        <taxon>ecological metagenomes</taxon>
    </lineage>
</organism>
<name>A0A381YW95_9ZZZZ</name>
<accession>A0A381YW95</accession>
<dbReference type="Gene3D" id="3.30.1370.110">
    <property type="match status" value="1"/>
</dbReference>
<dbReference type="EMBL" id="UINC01019221">
    <property type="protein sequence ID" value="SVA81285.1"/>
    <property type="molecule type" value="Genomic_DNA"/>
</dbReference>
<proteinExistence type="predicted"/>
<dbReference type="SMART" id="SM00463">
    <property type="entry name" value="SMR"/>
    <property type="match status" value="1"/>
</dbReference>
<evidence type="ECO:0000313" key="2">
    <source>
        <dbReference type="EMBL" id="SVA81285.1"/>
    </source>
</evidence>
<dbReference type="InterPro" id="IPR002625">
    <property type="entry name" value="Smr_dom"/>
</dbReference>
<reference evidence="2" key="1">
    <citation type="submission" date="2018-05" db="EMBL/GenBank/DDBJ databases">
        <authorList>
            <person name="Lanie J.A."/>
            <person name="Ng W.-L."/>
            <person name="Kazmierczak K.M."/>
            <person name="Andrzejewski T.M."/>
            <person name="Davidsen T.M."/>
            <person name="Wayne K.J."/>
            <person name="Tettelin H."/>
            <person name="Glass J.I."/>
            <person name="Rusch D."/>
            <person name="Podicherti R."/>
            <person name="Tsui H.-C.T."/>
            <person name="Winkler M.E."/>
        </authorList>
    </citation>
    <scope>NUCLEOTIDE SEQUENCE</scope>
</reference>
<dbReference type="AlphaFoldDB" id="A0A381YW95"/>
<dbReference type="PANTHER" id="PTHR35562">
    <property type="entry name" value="DNA ENDONUCLEASE SMRA-RELATED"/>
    <property type="match status" value="1"/>
</dbReference>
<protein>
    <recommendedName>
        <fullName evidence="1">Smr domain-containing protein</fullName>
    </recommendedName>
</protein>
<dbReference type="PROSITE" id="PS50828">
    <property type="entry name" value="SMR"/>
    <property type="match status" value="1"/>
</dbReference>